<feature type="site" description="Transition state stabilizer" evidence="7">
    <location>
        <position position="72"/>
    </location>
</feature>
<keyword evidence="6 7" id="KW-0788">Thiol protease</keyword>
<dbReference type="Pfam" id="PF01088">
    <property type="entry name" value="Peptidase_C12"/>
    <property type="match status" value="1"/>
</dbReference>
<dbReference type="SUPFAM" id="SSF54001">
    <property type="entry name" value="Cysteine proteinases"/>
    <property type="match status" value="1"/>
</dbReference>
<reference evidence="10" key="1">
    <citation type="journal article" date="2020" name="J. Eukaryot. Microbiol.">
        <title>De novo Sequencing, Assembly and Annotation of the Transcriptome for the Free-Living Testate Amoeba Arcella intermedia.</title>
        <authorList>
            <person name="Ribeiro G.M."/>
            <person name="Porfirio-Sousa A.L."/>
            <person name="Maurer-Alcala X.X."/>
            <person name="Katz L.A."/>
            <person name="Lahr D.J.G."/>
        </authorList>
    </citation>
    <scope>NUCLEOTIDE SEQUENCE</scope>
</reference>
<comment type="similarity">
    <text evidence="2 7 8">Belongs to the peptidase C12 family.</text>
</comment>
<protein>
    <recommendedName>
        <fullName evidence="8">Ubiquitin carboxyl-terminal hydrolase</fullName>
        <ecNumber evidence="8">3.4.19.12</ecNumber>
    </recommendedName>
</protein>
<feature type="active site" description="Nucleophile" evidence="7">
    <location>
        <position position="80"/>
    </location>
</feature>
<keyword evidence="4 7" id="KW-0833">Ubl conjugation pathway</keyword>
<evidence type="ECO:0000256" key="6">
    <source>
        <dbReference type="ARBA" id="ARBA00022807"/>
    </source>
</evidence>
<evidence type="ECO:0000256" key="2">
    <source>
        <dbReference type="ARBA" id="ARBA00009326"/>
    </source>
</evidence>
<dbReference type="PROSITE" id="PS52048">
    <property type="entry name" value="UCH_DOMAIN"/>
    <property type="match status" value="1"/>
</dbReference>
<keyword evidence="3 7" id="KW-0645">Protease</keyword>
<evidence type="ECO:0000256" key="3">
    <source>
        <dbReference type="ARBA" id="ARBA00022670"/>
    </source>
</evidence>
<evidence type="ECO:0000256" key="7">
    <source>
        <dbReference type="PROSITE-ProRule" id="PRU01393"/>
    </source>
</evidence>
<feature type="domain" description="UCH catalytic" evidence="9">
    <location>
        <begin position="1"/>
        <end position="220"/>
    </location>
</feature>
<dbReference type="PANTHER" id="PTHR10589:SF17">
    <property type="entry name" value="UBIQUITIN CARBOXYL-TERMINAL HYDROLASE"/>
    <property type="match status" value="1"/>
</dbReference>
<dbReference type="PRINTS" id="PR00707">
    <property type="entry name" value="UBCTHYDRLASE"/>
</dbReference>
<evidence type="ECO:0000256" key="4">
    <source>
        <dbReference type="ARBA" id="ARBA00022786"/>
    </source>
</evidence>
<evidence type="ECO:0000256" key="5">
    <source>
        <dbReference type="ARBA" id="ARBA00022801"/>
    </source>
</evidence>
<feature type="active site" description="Proton donor" evidence="7">
    <location>
        <position position="155"/>
    </location>
</feature>
<feature type="site" description="Important for enzyme activity" evidence="7">
    <location>
        <position position="174"/>
    </location>
</feature>
<sequence>MNNFASQLGLNSKFVFCDVIDMESGTLMLGDDIVVGTDVLSYIFLFPSKAKVVQNFADYPWKPQDLPFFLEQVDDLQDACGTVALIHSLGQNRAKIGLEDGTVLGQFLKSVANLSFNERGLALAKNDSIRALHCSAVSDERSATRQVEVGATDNHFVCFTTTKVGGDTWIVELDGRKQYPIFHQVLPEGGSFGAIAGAVIKNTYMKDPSITEFATVALTSIN</sequence>
<dbReference type="EC" id="3.4.19.12" evidence="8"/>
<dbReference type="GO" id="GO:0004843">
    <property type="term" value="F:cysteine-type deubiquitinase activity"/>
    <property type="evidence" value="ECO:0007669"/>
    <property type="project" value="UniProtKB-UniRule"/>
</dbReference>
<evidence type="ECO:0000256" key="1">
    <source>
        <dbReference type="ARBA" id="ARBA00000707"/>
    </source>
</evidence>
<keyword evidence="5 7" id="KW-0378">Hydrolase</keyword>
<dbReference type="GO" id="GO:0005737">
    <property type="term" value="C:cytoplasm"/>
    <property type="evidence" value="ECO:0007669"/>
    <property type="project" value="TreeGrafter"/>
</dbReference>
<dbReference type="GO" id="GO:0016579">
    <property type="term" value="P:protein deubiquitination"/>
    <property type="evidence" value="ECO:0007669"/>
    <property type="project" value="TreeGrafter"/>
</dbReference>
<dbReference type="PANTHER" id="PTHR10589">
    <property type="entry name" value="UBIQUITIN CARBOXYL-TERMINAL HYDROLASE"/>
    <property type="match status" value="1"/>
</dbReference>
<dbReference type="EMBL" id="GIBP01007118">
    <property type="protein sequence ID" value="NDV36087.1"/>
    <property type="molecule type" value="Transcribed_RNA"/>
</dbReference>
<dbReference type="AlphaFoldDB" id="A0A6B2LGV6"/>
<comment type="catalytic activity">
    <reaction evidence="1 7 8">
        <text>Thiol-dependent hydrolysis of ester, thioester, amide, peptide and isopeptide bonds formed by the C-terminal Gly of ubiquitin (a 76-residue protein attached to proteins as an intracellular targeting signal).</text>
        <dbReference type="EC" id="3.4.19.12"/>
    </reaction>
</comment>
<name>A0A6B2LGV6_9EUKA</name>
<organism evidence="10">
    <name type="scientific">Arcella intermedia</name>
    <dbReference type="NCBI Taxonomy" id="1963864"/>
    <lineage>
        <taxon>Eukaryota</taxon>
        <taxon>Amoebozoa</taxon>
        <taxon>Tubulinea</taxon>
        <taxon>Elardia</taxon>
        <taxon>Arcellinida</taxon>
        <taxon>Sphaerothecina</taxon>
        <taxon>Arcellidae</taxon>
        <taxon>Arcella</taxon>
    </lineage>
</organism>
<evidence type="ECO:0000313" key="10">
    <source>
        <dbReference type="EMBL" id="NDV36087.1"/>
    </source>
</evidence>
<dbReference type="InterPro" id="IPR001578">
    <property type="entry name" value="Peptidase_C12_UCH"/>
</dbReference>
<dbReference type="Gene3D" id="3.40.532.10">
    <property type="entry name" value="Peptidase C12, ubiquitin carboxyl-terminal hydrolase"/>
    <property type="match status" value="1"/>
</dbReference>
<proteinExistence type="inferred from homology"/>
<dbReference type="InterPro" id="IPR038765">
    <property type="entry name" value="Papain-like_cys_pep_sf"/>
</dbReference>
<dbReference type="GO" id="GO:0006511">
    <property type="term" value="P:ubiquitin-dependent protein catabolic process"/>
    <property type="evidence" value="ECO:0007669"/>
    <property type="project" value="UniProtKB-UniRule"/>
</dbReference>
<evidence type="ECO:0000256" key="8">
    <source>
        <dbReference type="RuleBase" id="RU361215"/>
    </source>
</evidence>
<evidence type="ECO:0000259" key="9">
    <source>
        <dbReference type="PROSITE" id="PS52048"/>
    </source>
</evidence>
<dbReference type="InterPro" id="IPR036959">
    <property type="entry name" value="Peptidase_C12_UCH_sf"/>
</dbReference>
<accession>A0A6B2LGV6</accession>